<comment type="caution">
    <text evidence="1">The sequence shown here is derived from an EMBL/GenBank/DDBJ whole genome shotgun (WGS) entry which is preliminary data.</text>
</comment>
<accession>A0A848BV28</accession>
<protein>
    <submittedName>
        <fullName evidence="1">Type I-F CRISPR-associated protein Csy3</fullName>
    </submittedName>
</protein>
<dbReference type="CDD" id="cd09737">
    <property type="entry name" value="Csy3_I-F"/>
    <property type="match status" value="1"/>
</dbReference>
<dbReference type="Proteomes" id="UP000591071">
    <property type="component" value="Unassembled WGS sequence"/>
</dbReference>
<reference evidence="1 2" key="1">
    <citation type="submission" date="2020-04" db="EMBL/GenBank/DDBJ databases">
        <authorList>
            <person name="Hitch T.C.A."/>
            <person name="Wylensek D."/>
            <person name="Clavel T."/>
        </authorList>
    </citation>
    <scope>NUCLEOTIDE SEQUENCE [LARGE SCALE GENOMIC DNA]</scope>
    <source>
        <strain evidence="1 2">Oil-RF-744-FAT-WT-6-1</strain>
    </source>
</reference>
<dbReference type="NCBIfam" id="TIGR02566">
    <property type="entry name" value="cas_Csy3"/>
    <property type="match status" value="1"/>
</dbReference>
<dbReference type="RefSeq" id="WP_170087697.1">
    <property type="nucleotide sequence ID" value="NZ_JABAFG010000013.1"/>
</dbReference>
<organism evidence="1 2">
    <name type="scientific">Megasphaera hexanoica</name>
    <dbReference type="NCBI Taxonomy" id="1675036"/>
    <lineage>
        <taxon>Bacteria</taxon>
        <taxon>Bacillati</taxon>
        <taxon>Bacillota</taxon>
        <taxon>Negativicutes</taxon>
        <taxon>Veillonellales</taxon>
        <taxon>Veillonellaceae</taxon>
        <taxon>Megasphaera</taxon>
    </lineage>
</organism>
<dbReference type="EMBL" id="JABAFG010000013">
    <property type="protein sequence ID" value="NME28638.1"/>
    <property type="molecule type" value="Genomic_DNA"/>
</dbReference>
<sequence length="340" mass="37582">MAKSSTKGLATVLSFEKKIVLSDGLMYGTTWENRQTQATALPLHEKSVRGTISNRLKSAVANDPAKLNAEVEKPNLQTVDAASLTMEQDTLKVTFTMKVLPGAAVPAACNVENHKEEILKMGKRYAEQYGFGELAKRYALNLANGRFLWRNRVGAEDLEVQVKSGNTQWLFHSYDYSLQNFDYVDEKVEALSEQIKSALDGKLPYLLLEVTAFAKIGKGQEVYPSEELILDKGKGKKSKVLYEVNGTAAMHSQKLGNAIRTIDTWYNEYETGNGVGPISVEPYGAVTNLGKAFRNPKEKCDFYTLFDKYSLGADFDSPEAAHYVMAMLIRGGVFGASGKE</sequence>
<dbReference type="Pfam" id="PF09615">
    <property type="entry name" value="Cas_Csy3"/>
    <property type="match status" value="1"/>
</dbReference>
<evidence type="ECO:0000313" key="2">
    <source>
        <dbReference type="Proteomes" id="UP000591071"/>
    </source>
</evidence>
<proteinExistence type="predicted"/>
<evidence type="ECO:0000313" key="1">
    <source>
        <dbReference type="EMBL" id="NME28638.1"/>
    </source>
</evidence>
<dbReference type="AlphaFoldDB" id="A0A848BV28"/>
<name>A0A848BV28_9FIRM</name>
<gene>
    <name evidence="1" type="primary">csy3</name>
    <name evidence="1" type="ORF">HF872_08395</name>
</gene>
<dbReference type="InterPro" id="IPR013399">
    <property type="entry name" value="CRISPR-assoc_prot_Csy3"/>
</dbReference>